<dbReference type="EMBL" id="KV745099">
    <property type="protein sequence ID" value="OCK77801.1"/>
    <property type="molecule type" value="Genomic_DNA"/>
</dbReference>
<name>A0A8E2E5Z2_9PEZI</name>
<proteinExistence type="predicted"/>
<gene>
    <name evidence="1" type="ORF">K432DRAFT_384365</name>
</gene>
<keyword evidence="2" id="KW-1185">Reference proteome</keyword>
<accession>A0A8E2E5Z2</accession>
<organism evidence="1 2">
    <name type="scientific">Lepidopterella palustris CBS 459.81</name>
    <dbReference type="NCBI Taxonomy" id="1314670"/>
    <lineage>
        <taxon>Eukaryota</taxon>
        <taxon>Fungi</taxon>
        <taxon>Dikarya</taxon>
        <taxon>Ascomycota</taxon>
        <taxon>Pezizomycotina</taxon>
        <taxon>Dothideomycetes</taxon>
        <taxon>Pleosporomycetidae</taxon>
        <taxon>Mytilinidiales</taxon>
        <taxon>Argynnaceae</taxon>
        <taxon>Lepidopterella</taxon>
    </lineage>
</organism>
<dbReference type="AlphaFoldDB" id="A0A8E2E5Z2"/>
<dbReference type="Proteomes" id="UP000250266">
    <property type="component" value="Unassembled WGS sequence"/>
</dbReference>
<evidence type="ECO:0000313" key="1">
    <source>
        <dbReference type="EMBL" id="OCK77801.1"/>
    </source>
</evidence>
<sequence>MMDLHRPTNPLDLFSTKGLVESITGASSGALRFHLTPPPRQPNFHAFNPQLPKSQPLLSLMIMGSVQTL</sequence>
<reference evidence="1 2" key="1">
    <citation type="journal article" date="2016" name="Nat. Commun.">
        <title>Ectomycorrhizal ecology is imprinted in the genome of the dominant symbiotic fungus Cenococcum geophilum.</title>
        <authorList>
            <consortium name="DOE Joint Genome Institute"/>
            <person name="Peter M."/>
            <person name="Kohler A."/>
            <person name="Ohm R.A."/>
            <person name="Kuo A."/>
            <person name="Krutzmann J."/>
            <person name="Morin E."/>
            <person name="Arend M."/>
            <person name="Barry K.W."/>
            <person name="Binder M."/>
            <person name="Choi C."/>
            <person name="Clum A."/>
            <person name="Copeland A."/>
            <person name="Grisel N."/>
            <person name="Haridas S."/>
            <person name="Kipfer T."/>
            <person name="LaButti K."/>
            <person name="Lindquist E."/>
            <person name="Lipzen A."/>
            <person name="Maire R."/>
            <person name="Meier B."/>
            <person name="Mihaltcheva S."/>
            <person name="Molinier V."/>
            <person name="Murat C."/>
            <person name="Poggeler S."/>
            <person name="Quandt C.A."/>
            <person name="Sperisen C."/>
            <person name="Tritt A."/>
            <person name="Tisserant E."/>
            <person name="Crous P.W."/>
            <person name="Henrissat B."/>
            <person name="Nehls U."/>
            <person name="Egli S."/>
            <person name="Spatafora J.W."/>
            <person name="Grigoriev I.V."/>
            <person name="Martin F.M."/>
        </authorList>
    </citation>
    <scope>NUCLEOTIDE SEQUENCE [LARGE SCALE GENOMIC DNA]</scope>
    <source>
        <strain evidence="1 2">CBS 459.81</strain>
    </source>
</reference>
<evidence type="ECO:0000313" key="2">
    <source>
        <dbReference type="Proteomes" id="UP000250266"/>
    </source>
</evidence>
<protein>
    <submittedName>
        <fullName evidence="1">Uncharacterized protein</fullName>
    </submittedName>
</protein>